<evidence type="ECO:0000313" key="2">
    <source>
        <dbReference type="EMBL" id="KAK2179653.1"/>
    </source>
</evidence>
<reference evidence="2" key="1">
    <citation type="journal article" date="2023" name="Mol. Biol. Evol.">
        <title>Third-Generation Sequencing Reveals the Adaptive Role of the Epigenome in Three Deep-Sea Polychaetes.</title>
        <authorList>
            <person name="Perez M."/>
            <person name="Aroh O."/>
            <person name="Sun Y."/>
            <person name="Lan Y."/>
            <person name="Juniper S.K."/>
            <person name="Young C.R."/>
            <person name="Angers B."/>
            <person name="Qian P.Y."/>
        </authorList>
    </citation>
    <scope>NUCLEOTIDE SEQUENCE</scope>
    <source>
        <strain evidence="2">R07B-5</strain>
    </source>
</reference>
<sequence>MSSRLLVYKLNQAVSMKDATRMEAAIRECKEAGMGKEKDVRKAEKELQVIEMKSKLKRAMEERDDAAITEAISETERLGLSSKLRHDILAAKNSVSRRERTAQSKPSILDFGKSTISEIRSYDHPPRIVHRVIQAALMLLGESESDTSDWRKCRAFCCQTGDNGLNRKILNFDMTKVRPGAKPISKEILNKYRFSEVQAVSAGAATFYVWVSCFFNVYITWRK</sequence>
<dbReference type="AlphaFoldDB" id="A0AAD9KZI6"/>
<keyword evidence="3" id="KW-1185">Reference proteome</keyword>
<proteinExistence type="predicted"/>
<keyword evidence="1" id="KW-0472">Membrane</keyword>
<accession>A0AAD9KZI6</accession>
<keyword evidence="1" id="KW-1133">Transmembrane helix</keyword>
<keyword evidence="1" id="KW-0812">Transmembrane</keyword>
<protein>
    <submittedName>
        <fullName evidence="2">Uncharacterized protein</fullName>
    </submittedName>
</protein>
<comment type="caution">
    <text evidence="2">The sequence shown here is derived from an EMBL/GenBank/DDBJ whole genome shotgun (WGS) entry which is preliminary data.</text>
</comment>
<dbReference type="EMBL" id="JAODUO010000479">
    <property type="protein sequence ID" value="KAK2179653.1"/>
    <property type="molecule type" value="Genomic_DNA"/>
</dbReference>
<gene>
    <name evidence="2" type="ORF">NP493_478g03003</name>
</gene>
<dbReference type="Proteomes" id="UP001209878">
    <property type="component" value="Unassembled WGS sequence"/>
</dbReference>
<organism evidence="2 3">
    <name type="scientific">Ridgeia piscesae</name>
    <name type="common">Tubeworm</name>
    <dbReference type="NCBI Taxonomy" id="27915"/>
    <lineage>
        <taxon>Eukaryota</taxon>
        <taxon>Metazoa</taxon>
        <taxon>Spiralia</taxon>
        <taxon>Lophotrochozoa</taxon>
        <taxon>Annelida</taxon>
        <taxon>Polychaeta</taxon>
        <taxon>Sedentaria</taxon>
        <taxon>Canalipalpata</taxon>
        <taxon>Sabellida</taxon>
        <taxon>Siboglinidae</taxon>
        <taxon>Ridgeia</taxon>
    </lineage>
</organism>
<feature type="transmembrane region" description="Helical" evidence="1">
    <location>
        <begin position="199"/>
        <end position="221"/>
    </location>
</feature>
<evidence type="ECO:0000256" key="1">
    <source>
        <dbReference type="SAM" id="Phobius"/>
    </source>
</evidence>
<evidence type="ECO:0000313" key="3">
    <source>
        <dbReference type="Proteomes" id="UP001209878"/>
    </source>
</evidence>
<dbReference type="Gene3D" id="1.20.920.20">
    <property type="match status" value="1"/>
</dbReference>
<name>A0AAD9KZI6_RIDPI</name>